<name>A0AAJ7SEY9_9ACAR</name>
<dbReference type="KEGG" id="goe:100898065"/>
<feature type="region of interest" description="Disordered" evidence="4">
    <location>
        <begin position="283"/>
        <end position="304"/>
    </location>
</feature>
<dbReference type="InterPro" id="IPR036691">
    <property type="entry name" value="Endo/exonu/phosph_ase_sf"/>
</dbReference>
<feature type="region of interest" description="Disordered" evidence="4">
    <location>
        <begin position="424"/>
        <end position="457"/>
    </location>
</feature>
<dbReference type="Pfam" id="PF22669">
    <property type="entry name" value="Exo_endo_phos2"/>
    <property type="match status" value="1"/>
</dbReference>
<evidence type="ECO:0000256" key="2">
    <source>
        <dbReference type="ARBA" id="ARBA00022801"/>
    </source>
</evidence>
<accession>A0AAJ7SEY9</accession>
<dbReference type="CTD" id="326119"/>
<dbReference type="EC" id="3.1.3.56" evidence="1"/>
<evidence type="ECO:0000256" key="4">
    <source>
        <dbReference type="SAM" id="MobiDB-lite"/>
    </source>
</evidence>
<organism evidence="6 7">
    <name type="scientific">Galendromus occidentalis</name>
    <name type="common">western predatory mite</name>
    <dbReference type="NCBI Taxonomy" id="34638"/>
    <lineage>
        <taxon>Eukaryota</taxon>
        <taxon>Metazoa</taxon>
        <taxon>Ecdysozoa</taxon>
        <taxon>Arthropoda</taxon>
        <taxon>Chelicerata</taxon>
        <taxon>Arachnida</taxon>
        <taxon>Acari</taxon>
        <taxon>Parasitiformes</taxon>
        <taxon>Mesostigmata</taxon>
        <taxon>Gamasina</taxon>
        <taxon>Phytoseioidea</taxon>
        <taxon>Phytoseiidae</taxon>
        <taxon>Typhlodrominae</taxon>
        <taxon>Galendromus</taxon>
    </lineage>
</organism>
<proteinExistence type="inferred from homology"/>
<dbReference type="PANTHER" id="PTHR12997">
    <property type="entry name" value="TYPE I INOSITOL-1,4,5-TRISPHOSPHATE 5-PHOSPHATASE"/>
    <property type="match status" value="1"/>
</dbReference>
<gene>
    <name evidence="7" type="primary">LOC100898065</name>
</gene>
<sequence>MPTPYTEVTLVTANVGSIFERPEQILDIWIAAFVEGLVNDESHPAFLALHCQEVGGKTFGSAMDQVNLFTQKLFSGFKGLGYENFIAFVDPVLETSKFTALGSFYFVHKSVADQICIWNFKKAAFEPVPEYAFYAEEDLDLVPTVHKYKFTQDMTPMHRPSRKGFLRTRWQIHAQEPPIELVNVHLFHDESNFMAMQQFPSMYTESRRNALQFTLRRIGSDRDDNSEAETTKEPVAFFIFGDFNFRLDLGAVVSWLSEGTKLQETKSSSGEIIRQEFHEGASNALPVMGSSEPSGDGNEARNEPQKKVLTLEKKLFNIHEDTTRTFFICDLTRKKLLSHDKELEYFSQDLHEFDIEFPPSYPYSEERSEGASFGGTRCPAWCDRVLFNEQAEKLVSEKLGYHLIGRDVCMGDHKPVVLRVRIGKNGANGPGRLHEETLKTNGDHEERNRDRDEETVN</sequence>
<reference evidence="7" key="1">
    <citation type="submission" date="2025-08" db="UniProtKB">
        <authorList>
            <consortium name="RefSeq"/>
        </authorList>
    </citation>
    <scope>IDENTIFICATION</scope>
</reference>
<evidence type="ECO:0000313" key="7">
    <source>
        <dbReference type="RefSeq" id="XP_028966673.1"/>
    </source>
</evidence>
<feature type="domain" description="Inositol polyphosphate-related phosphatase" evidence="5">
    <location>
        <begin position="4"/>
        <end position="428"/>
    </location>
</feature>
<dbReference type="InterPro" id="IPR039737">
    <property type="entry name" value="INPP5A"/>
</dbReference>
<keyword evidence="6" id="KW-1185">Reference proteome</keyword>
<feature type="compositionally biased region" description="Basic and acidic residues" evidence="4">
    <location>
        <begin position="432"/>
        <end position="457"/>
    </location>
</feature>
<dbReference type="SUPFAM" id="SSF56219">
    <property type="entry name" value="DNase I-like"/>
    <property type="match status" value="1"/>
</dbReference>
<evidence type="ECO:0000313" key="6">
    <source>
        <dbReference type="Proteomes" id="UP000694867"/>
    </source>
</evidence>
<dbReference type="InterPro" id="IPR000300">
    <property type="entry name" value="IPPc"/>
</dbReference>
<keyword evidence="2" id="KW-0378">Hydrolase</keyword>
<protein>
    <recommendedName>
        <fullName evidence="1">inositol-polyphosphate 5-phosphatase</fullName>
        <ecNumber evidence="1">3.1.3.56</ecNumber>
    </recommendedName>
</protein>
<evidence type="ECO:0000256" key="1">
    <source>
        <dbReference type="ARBA" id="ARBA00012997"/>
    </source>
</evidence>
<dbReference type="GO" id="GO:0046856">
    <property type="term" value="P:phosphatidylinositol dephosphorylation"/>
    <property type="evidence" value="ECO:0007669"/>
    <property type="project" value="InterPro"/>
</dbReference>
<dbReference type="PANTHER" id="PTHR12997:SF2">
    <property type="entry name" value="INOSITOL POLYPHOSPHATE-5-PHOSPHATASE A"/>
    <property type="match status" value="1"/>
</dbReference>
<dbReference type="SMART" id="SM00128">
    <property type="entry name" value="IPPc"/>
    <property type="match status" value="1"/>
</dbReference>
<dbReference type="GO" id="GO:0004445">
    <property type="term" value="F:inositol-polyphosphate 5-phosphatase activity"/>
    <property type="evidence" value="ECO:0007669"/>
    <property type="project" value="UniProtKB-EC"/>
</dbReference>
<comment type="similarity">
    <text evidence="3">Belongs to the inositol 1,4,5-trisphosphate 5-phosphatase type I family.</text>
</comment>
<evidence type="ECO:0000256" key="3">
    <source>
        <dbReference type="ARBA" id="ARBA00023599"/>
    </source>
</evidence>
<dbReference type="Proteomes" id="UP000694867">
    <property type="component" value="Unplaced"/>
</dbReference>
<dbReference type="RefSeq" id="XP_028966673.1">
    <property type="nucleotide sequence ID" value="XM_029110840.1"/>
</dbReference>
<evidence type="ECO:0000259" key="5">
    <source>
        <dbReference type="SMART" id="SM00128"/>
    </source>
</evidence>
<dbReference type="GeneID" id="100898065"/>
<dbReference type="AlphaFoldDB" id="A0AAJ7SEY9"/>
<dbReference type="Gene3D" id="3.60.10.10">
    <property type="entry name" value="Endonuclease/exonuclease/phosphatase"/>
    <property type="match status" value="1"/>
</dbReference>